<evidence type="ECO:0000259" key="12">
    <source>
        <dbReference type="PROSITE" id="PS51285"/>
    </source>
</evidence>
<evidence type="ECO:0000256" key="7">
    <source>
        <dbReference type="ARBA" id="ARBA00022840"/>
    </source>
</evidence>
<dbReference type="EMBL" id="JAPFFF010000005">
    <property type="protein sequence ID" value="KAK8888958.1"/>
    <property type="molecule type" value="Genomic_DNA"/>
</dbReference>
<keyword evidence="7 8" id="KW-0067">ATP-binding</keyword>
<dbReference type="SMART" id="SM00133">
    <property type="entry name" value="S_TK_X"/>
    <property type="match status" value="1"/>
</dbReference>
<dbReference type="Pfam" id="PF00169">
    <property type="entry name" value="PH"/>
    <property type="match status" value="1"/>
</dbReference>
<feature type="domain" description="Protein kinase" evidence="11">
    <location>
        <begin position="114"/>
        <end position="366"/>
    </location>
</feature>
<name>A0ABR2KDJ4_9EUKA</name>
<keyword evidence="2 9" id="KW-0723">Serine/threonine-protein kinase</keyword>
<evidence type="ECO:0000256" key="2">
    <source>
        <dbReference type="ARBA" id="ARBA00022527"/>
    </source>
</evidence>
<evidence type="ECO:0000256" key="9">
    <source>
        <dbReference type="RuleBase" id="RU000304"/>
    </source>
</evidence>
<comment type="caution">
    <text evidence="13">The sequence shown here is derived from an EMBL/GenBank/DDBJ whole genome shotgun (WGS) entry which is preliminary data.</text>
</comment>
<dbReference type="PROSITE" id="PS50003">
    <property type="entry name" value="PH_DOMAIN"/>
    <property type="match status" value="1"/>
</dbReference>
<dbReference type="InterPro" id="IPR017441">
    <property type="entry name" value="Protein_kinase_ATP_BS"/>
</dbReference>
<evidence type="ECO:0000256" key="1">
    <source>
        <dbReference type="ARBA" id="ARBA00006935"/>
    </source>
</evidence>
<sequence>MEANDLTPNSLDYSGWLKKKGTNQGLWHKRFVYISQTSLVIAKKEDGSVIDQVIPLTKETKVEIVEGATPRFIVENSESESVLLSSNSNEEINRWVTVIKGSTEPLPSLSMDLFDIVSVIGRGFYGKVMLCKKKDTGEIFAIKSIRKSRLIETGKTKSIITERNIMMRAHHPFIVNLCFAFQTESKFYFGMEYVPGGELFYHMERLQQIQIDDARLYVAEIGLALDYLHSLGIIYRDLKPENIILDRNGHVKITDFGLSKETDSTDETASTFCGTAEYLAPELVLQVPYSYPVDIWALGILTYEMILGTTPFYHENNSRMLSKIVSNDPEFPPGLDIRIIDFIQKMLTKDQHKRPKFSEMMSHPFFEGFDWDGIYKREYRPNFIPQIKDILIANNFDKDFTNELPADSYVAPPIEESGNVPGFSYTSVSINNLQV</sequence>
<dbReference type="Proteomes" id="UP001470230">
    <property type="component" value="Unassembled WGS sequence"/>
</dbReference>
<dbReference type="InterPro" id="IPR000961">
    <property type="entry name" value="AGC-kinase_C"/>
</dbReference>
<dbReference type="InterPro" id="IPR011993">
    <property type="entry name" value="PH-like_dom_sf"/>
</dbReference>
<keyword evidence="5 8" id="KW-0547">Nucleotide-binding</keyword>
<dbReference type="PANTHER" id="PTHR24351">
    <property type="entry name" value="RIBOSOMAL PROTEIN S6 KINASE"/>
    <property type="match status" value="1"/>
</dbReference>
<evidence type="ECO:0000313" key="13">
    <source>
        <dbReference type="EMBL" id="KAK8888958.1"/>
    </source>
</evidence>
<evidence type="ECO:0008006" key="15">
    <source>
        <dbReference type="Google" id="ProtNLM"/>
    </source>
</evidence>
<evidence type="ECO:0000256" key="4">
    <source>
        <dbReference type="ARBA" id="ARBA00022679"/>
    </source>
</evidence>
<keyword evidence="4" id="KW-0808">Transferase</keyword>
<dbReference type="InterPro" id="IPR011009">
    <property type="entry name" value="Kinase-like_dom_sf"/>
</dbReference>
<keyword evidence="6" id="KW-0418">Kinase</keyword>
<dbReference type="InterPro" id="IPR000719">
    <property type="entry name" value="Prot_kinase_dom"/>
</dbReference>
<reference evidence="13 14" key="1">
    <citation type="submission" date="2024-04" db="EMBL/GenBank/DDBJ databases">
        <title>Tritrichomonas musculus Genome.</title>
        <authorList>
            <person name="Alves-Ferreira E."/>
            <person name="Grigg M."/>
            <person name="Lorenzi H."/>
            <person name="Galac M."/>
        </authorList>
    </citation>
    <scope>NUCLEOTIDE SEQUENCE [LARGE SCALE GENOMIC DNA]</scope>
    <source>
        <strain evidence="13 14">EAF2021</strain>
    </source>
</reference>
<feature type="binding site" evidence="8">
    <location>
        <position position="147"/>
    </location>
    <ligand>
        <name>ATP</name>
        <dbReference type="ChEBI" id="CHEBI:30616"/>
    </ligand>
</feature>
<dbReference type="SUPFAM" id="SSF56112">
    <property type="entry name" value="Protein kinase-like (PK-like)"/>
    <property type="match status" value="1"/>
</dbReference>
<comment type="similarity">
    <text evidence="1">Belongs to the protein kinase superfamily. AGC Ser/Thr protein kinase family. RAC subfamily.</text>
</comment>
<evidence type="ECO:0000259" key="11">
    <source>
        <dbReference type="PROSITE" id="PS50011"/>
    </source>
</evidence>
<dbReference type="PROSITE" id="PS50011">
    <property type="entry name" value="PROTEIN_KINASE_DOM"/>
    <property type="match status" value="1"/>
</dbReference>
<accession>A0ABR2KDJ4</accession>
<proteinExistence type="inferred from homology"/>
<dbReference type="SMART" id="SM00220">
    <property type="entry name" value="S_TKc"/>
    <property type="match status" value="1"/>
</dbReference>
<dbReference type="PROSITE" id="PS00108">
    <property type="entry name" value="PROTEIN_KINASE_ST"/>
    <property type="match status" value="1"/>
</dbReference>
<evidence type="ECO:0000256" key="3">
    <source>
        <dbReference type="ARBA" id="ARBA00022553"/>
    </source>
</evidence>
<dbReference type="Gene3D" id="2.30.29.30">
    <property type="entry name" value="Pleckstrin-homology domain (PH domain)/Phosphotyrosine-binding domain (PTB)"/>
    <property type="match status" value="1"/>
</dbReference>
<dbReference type="SUPFAM" id="SSF50729">
    <property type="entry name" value="PH domain-like"/>
    <property type="match status" value="1"/>
</dbReference>
<dbReference type="PROSITE" id="PS00107">
    <property type="entry name" value="PROTEIN_KINASE_ATP"/>
    <property type="match status" value="1"/>
</dbReference>
<dbReference type="InterPro" id="IPR001849">
    <property type="entry name" value="PH_domain"/>
</dbReference>
<dbReference type="SMART" id="SM00233">
    <property type="entry name" value="PH"/>
    <property type="match status" value="1"/>
</dbReference>
<evidence type="ECO:0000256" key="5">
    <source>
        <dbReference type="ARBA" id="ARBA00022741"/>
    </source>
</evidence>
<evidence type="ECO:0000259" key="10">
    <source>
        <dbReference type="PROSITE" id="PS50003"/>
    </source>
</evidence>
<gene>
    <name evidence="13" type="ORF">M9Y10_033699</name>
</gene>
<dbReference type="Pfam" id="PF00069">
    <property type="entry name" value="Pkinase"/>
    <property type="match status" value="1"/>
</dbReference>
<dbReference type="CDD" id="cd05123">
    <property type="entry name" value="STKc_AGC"/>
    <property type="match status" value="1"/>
</dbReference>
<evidence type="ECO:0000256" key="6">
    <source>
        <dbReference type="ARBA" id="ARBA00022777"/>
    </source>
</evidence>
<evidence type="ECO:0000256" key="8">
    <source>
        <dbReference type="PROSITE-ProRule" id="PRU10141"/>
    </source>
</evidence>
<evidence type="ECO:0000313" key="14">
    <source>
        <dbReference type="Proteomes" id="UP001470230"/>
    </source>
</evidence>
<feature type="domain" description="PH" evidence="10">
    <location>
        <begin position="10"/>
        <end position="104"/>
    </location>
</feature>
<keyword evidence="3" id="KW-0597">Phosphoprotein</keyword>
<dbReference type="Gene3D" id="3.30.200.20">
    <property type="entry name" value="Phosphorylase Kinase, domain 1"/>
    <property type="match status" value="1"/>
</dbReference>
<dbReference type="InterPro" id="IPR008271">
    <property type="entry name" value="Ser/Thr_kinase_AS"/>
</dbReference>
<organism evidence="13 14">
    <name type="scientific">Tritrichomonas musculus</name>
    <dbReference type="NCBI Taxonomy" id="1915356"/>
    <lineage>
        <taxon>Eukaryota</taxon>
        <taxon>Metamonada</taxon>
        <taxon>Parabasalia</taxon>
        <taxon>Tritrichomonadida</taxon>
        <taxon>Tritrichomonadidae</taxon>
        <taxon>Tritrichomonas</taxon>
    </lineage>
</organism>
<dbReference type="PROSITE" id="PS51285">
    <property type="entry name" value="AGC_KINASE_CTER"/>
    <property type="match status" value="1"/>
</dbReference>
<protein>
    <recommendedName>
        <fullName evidence="15">Non-specific serine/threonine protein kinase</fullName>
    </recommendedName>
</protein>
<dbReference type="InterPro" id="IPR045270">
    <property type="entry name" value="STKc_AGC"/>
</dbReference>
<dbReference type="Gene3D" id="1.10.510.10">
    <property type="entry name" value="Transferase(Phosphotransferase) domain 1"/>
    <property type="match status" value="1"/>
</dbReference>
<keyword evidence="14" id="KW-1185">Reference proteome</keyword>
<dbReference type="CDD" id="cd00821">
    <property type="entry name" value="PH"/>
    <property type="match status" value="1"/>
</dbReference>
<feature type="domain" description="AGC-kinase C-terminal" evidence="12">
    <location>
        <begin position="367"/>
        <end position="435"/>
    </location>
</feature>